<dbReference type="RefSeq" id="WP_188685473.1">
    <property type="nucleotide sequence ID" value="NZ_BMKX01000004.1"/>
</dbReference>
<evidence type="ECO:0000313" key="3">
    <source>
        <dbReference type="Proteomes" id="UP000606115"/>
    </source>
</evidence>
<evidence type="ECO:0000313" key="2">
    <source>
        <dbReference type="EMBL" id="GGJ61342.1"/>
    </source>
</evidence>
<name>A0ABQ2DPL3_9MICC</name>
<accession>A0ABQ2DPL3</accession>
<evidence type="ECO:0000259" key="1">
    <source>
        <dbReference type="Pfam" id="PF16242"/>
    </source>
</evidence>
<organism evidence="2 3">
    <name type="scientific">Glutamicibacter ardleyensis</name>
    <dbReference type="NCBI Taxonomy" id="225894"/>
    <lineage>
        <taxon>Bacteria</taxon>
        <taxon>Bacillati</taxon>
        <taxon>Actinomycetota</taxon>
        <taxon>Actinomycetes</taxon>
        <taxon>Micrococcales</taxon>
        <taxon>Micrococcaceae</taxon>
        <taxon>Glutamicibacter</taxon>
    </lineage>
</organism>
<dbReference type="PANTHER" id="PTHR34818">
    <property type="entry name" value="PROTEIN BLI-3"/>
    <property type="match status" value="1"/>
</dbReference>
<dbReference type="SUPFAM" id="SSF50475">
    <property type="entry name" value="FMN-binding split barrel"/>
    <property type="match status" value="1"/>
</dbReference>
<dbReference type="EMBL" id="BMKX01000004">
    <property type="protein sequence ID" value="GGJ61342.1"/>
    <property type="molecule type" value="Genomic_DNA"/>
</dbReference>
<feature type="domain" description="General stress protein FMN-binding split barrel" evidence="1">
    <location>
        <begin position="4"/>
        <end position="147"/>
    </location>
</feature>
<comment type="caution">
    <text evidence="2">The sequence shown here is derived from an EMBL/GenBank/DDBJ whole genome shotgun (WGS) entry which is preliminary data.</text>
</comment>
<proteinExistence type="predicted"/>
<protein>
    <submittedName>
        <fullName evidence="2">General stress protein</fullName>
    </submittedName>
</protein>
<dbReference type="InterPro" id="IPR038725">
    <property type="entry name" value="YdaG_split_barrel_FMN-bd"/>
</dbReference>
<keyword evidence="3" id="KW-1185">Reference proteome</keyword>
<sequence length="158" mass="17322">MANEEVDKVIGIINDVRIGMVATQSQGRLVSRPLTVIDVKEDGDLWFFSTAQSDIVREFETQDLVNVSFSGNKEWVSVSGRASVVRDVAKKKELWNPMVETFATDGPESPETVLLRVDSESAEYWKNPGGAASLVAGWVKHKLTGKNAEPGDSNTVQL</sequence>
<gene>
    <name evidence="2" type="ORF">GCM10007173_20140</name>
</gene>
<dbReference type="Pfam" id="PF16242">
    <property type="entry name" value="Pyrid_ox_like"/>
    <property type="match status" value="1"/>
</dbReference>
<dbReference type="GeneID" id="303304372"/>
<dbReference type="PANTHER" id="PTHR34818:SF1">
    <property type="entry name" value="PROTEIN BLI-3"/>
    <property type="match status" value="1"/>
</dbReference>
<dbReference type="Proteomes" id="UP000606115">
    <property type="component" value="Unassembled WGS sequence"/>
</dbReference>
<dbReference type="InterPro" id="IPR052917">
    <property type="entry name" value="Stress-Dev_Protein"/>
</dbReference>
<dbReference type="Gene3D" id="2.30.110.10">
    <property type="entry name" value="Electron Transport, Fmn-binding Protein, Chain A"/>
    <property type="match status" value="1"/>
</dbReference>
<dbReference type="InterPro" id="IPR012349">
    <property type="entry name" value="Split_barrel_FMN-bd"/>
</dbReference>
<reference evidence="3" key="1">
    <citation type="journal article" date="2019" name="Int. J. Syst. Evol. Microbiol.">
        <title>The Global Catalogue of Microorganisms (GCM) 10K type strain sequencing project: providing services to taxonomists for standard genome sequencing and annotation.</title>
        <authorList>
            <consortium name="The Broad Institute Genomics Platform"/>
            <consortium name="The Broad Institute Genome Sequencing Center for Infectious Disease"/>
            <person name="Wu L."/>
            <person name="Ma J."/>
        </authorList>
    </citation>
    <scope>NUCLEOTIDE SEQUENCE [LARGE SCALE GENOMIC DNA]</scope>
    <source>
        <strain evidence="3">CGMCC 1.3685</strain>
    </source>
</reference>